<accession>E1YB59</accession>
<protein>
    <recommendedName>
        <fullName evidence="2">4Fe-4S Wbl-type domain-containing protein</fullName>
    </recommendedName>
</protein>
<gene>
    <name evidence="1" type="ORF">N47_C17940</name>
</gene>
<proteinExistence type="predicted"/>
<name>E1YB59_9BACT</name>
<organism evidence="1">
    <name type="scientific">uncultured Desulfobacterium sp</name>
    <dbReference type="NCBI Taxonomy" id="201089"/>
    <lineage>
        <taxon>Bacteria</taxon>
        <taxon>Pseudomonadati</taxon>
        <taxon>Thermodesulfobacteriota</taxon>
        <taxon>Desulfobacteria</taxon>
        <taxon>Desulfobacterales</taxon>
        <taxon>Desulfobacteriaceae</taxon>
        <taxon>Desulfobacterium</taxon>
        <taxon>environmental samples</taxon>
    </lineage>
</organism>
<dbReference type="EMBL" id="FR695867">
    <property type="protein sequence ID" value="CBX27736.1"/>
    <property type="molecule type" value="Genomic_DNA"/>
</dbReference>
<reference evidence="1" key="1">
    <citation type="journal article" date="2011" name="Environ. Microbiol.">
        <title>Genomic insights into the metabolic potential of the polycyclic aromatic hydrocarbon degrading sulfate-reducing Deltaproteobacterium N47.</title>
        <authorList>
            <person name="Bergmann F."/>
            <person name="Selesi D."/>
            <person name="Weinmaier T."/>
            <person name="Tischler P."/>
            <person name="Rattei T."/>
            <person name="Meckenstock R.U."/>
        </authorList>
    </citation>
    <scope>NUCLEOTIDE SEQUENCE</scope>
</reference>
<evidence type="ECO:0008006" key="2">
    <source>
        <dbReference type="Google" id="ProtNLM"/>
    </source>
</evidence>
<sequence>MTVNKTKNPECFGKIDIVFPMAENGLRCSPDSCLTCHLKTDCLKTAMNKGDGLKVREELTDRHYEAGMIGFFKRWSAKKELSRKIDEKNTTK</sequence>
<evidence type="ECO:0000313" key="1">
    <source>
        <dbReference type="EMBL" id="CBX27736.1"/>
    </source>
</evidence>
<dbReference type="AlphaFoldDB" id="E1YB59"/>